<evidence type="ECO:0000256" key="2">
    <source>
        <dbReference type="ARBA" id="ARBA00022741"/>
    </source>
</evidence>
<feature type="non-terminal residue" evidence="11">
    <location>
        <position position="1624"/>
    </location>
</feature>
<evidence type="ECO:0000259" key="8">
    <source>
        <dbReference type="PROSITE" id="PS50157"/>
    </source>
</evidence>
<evidence type="ECO:0000256" key="3">
    <source>
        <dbReference type="ARBA" id="ARBA00022840"/>
    </source>
</evidence>
<dbReference type="SUPFAM" id="SSF52540">
    <property type="entry name" value="P-loop containing nucleoside triphosphate hydrolases"/>
    <property type="match status" value="1"/>
</dbReference>
<keyword evidence="6" id="KW-0863">Zinc-finger</keyword>
<dbReference type="PANTHER" id="PTHR13710:SF145">
    <property type="entry name" value="ATP-DEPENDENT DNA HELICASE"/>
    <property type="match status" value="1"/>
</dbReference>
<dbReference type="HOGENOM" id="CLU_003526_0_0_1"/>
<keyword evidence="3" id="KW-0067">ATP-binding</keyword>
<dbReference type="KEGG" id="pgr:PGTG_11757"/>
<dbReference type="VEuPathDB" id="FungiDB:PGTG_11757"/>
<organism evidence="11 12">
    <name type="scientific">Puccinia graminis f. sp. tritici (strain CRL 75-36-700-3 / race SCCL)</name>
    <name type="common">Black stem rust fungus</name>
    <dbReference type="NCBI Taxonomy" id="418459"/>
    <lineage>
        <taxon>Eukaryota</taxon>
        <taxon>Fungi</taxon>
        <taxon>Dikarya</taxon>
        <taxon>Basidiomycota</taxon>
        <taxon>Pucciniomycotina</taxon>
        <taxon>Pucciniomycetes</taxon>
        <taxon>Pucciniales</taxon>
        <taxon>Pucciniaceae</taxon>
        <taxon>Puccinia</taxon>
    </lineage>
</organism>
<keyword evidence="6" id="KW-0479">Metal-binding</keyword>
<dbReference type="PANTHER" id="PTHR13710">
    <property type="entry name" value="DNA HELICASE RECQ FAMILY MEMBER"/>
    <property type="match status" value="1"/>
</dbReference>
<dbReference type="OrthoDB" id="2608216at2759"/>
<dbReference type="GO" id="GO:0005634">
    <property type="term" value="C:nucleus"/>
    <property type="evidence" value="ECO:0000318"/>
    <property type="project" value="GO_Central"/>
</dbReference>
<keyword evidence="12" id="KW-1185">Reference proteome</keyword>
<dbReference type="Proteomes" id="UP000008783">
    <property type="component" value="Unassembled WGS sequence"/>
</dbReference>
<dbReference type="InterPro" id="IPR014001">
    <property type="entry name" value="Helicase_ATP-bd"/>
</dbReference>
<comment type="similarity">
    <text evidence="1">Belongs to the helicase family. RecQ subfamily.</text>
</comment>
<dbReference type="STRING" id="418459.E3KNX6"/>
<gene>
    <name evidence="11" type="ORF">PGTG_11757</name>
</gene>
<feature type="domain" description="Helicase ATP-binding" evidence="9">
    <location>
        <begin position="993"/>
        <end position="1148"/>
    </location>
</feature>
<evidence type="ECO:0000313" key="11">
    <source>
        <dbReference type="EMBL" id="EFP86001.2"/>
    </source>
</evidence>
<dbReference type="InterPro" id="IPR011545">
    <property type="entry name" value="DEAD/DEAH_box_helicase_dom"/>
</dbReference>
<dbReference type="SMART" id="SM00355">
    <property type="entry name" value="ZnF_C2H2"/>
    <property type="match status" value="3"/>
</dbReference>
<dbReference type="InterPro" id="IPR022698">
    <property type="entry name" value="OrsD"/>
</dbReference>
<dbReference type="RefSeq" id="XP_003330420.2">
    <property type="nucleotide sequence ID" value="XM_003330372.2"/>
</dbReference>
<name>E3KNX6_PUCGT</name>
<dbReference type="PROSITE" id="PS51194">
    <property type="entry name" value="HELICASE_CTER"/>
    <property type="match status" value="1"/>
</dbReference>
<dbReference type="InterPro" id="IPR013087">
    <property type="entry name" value="Znf_C2H2_type"/>
</dbReference>
<evidence type="ECO:0000259" key="9">
    <source>
        <dbReference type="PROSITE" id="PS51192"/>
    </source>
</evidence>
<dbReference type="GO" id="GO:0008270">
    <property type="term" value="F:zinc ion binding"/>
    <property type="evidence" value="ECO:0007669"/>
    <property type="project" value="UniProtKB-KW"/>
</dbReference>
<dbReference type="EC" id="5.6.2.4" evidence="5"/>
<dbReference type="PROSITE" id="PS51192">
    <property type="entry name" value="HELICASE_ATP_BIND_1"/>
    <property type="match status" value="1"/>
</dbReference>
<evidence type="ECO:0000259" key="10">
    <source>
        <dbReference type="PROSITE" id="PS51194"/>
    </source>
</evidence>
<dbReference type="InterPro" id="IPR001650">
    <property type="entry name" value="Helicase_C-like"/>
</dbReference>
<dbReference type="GO" id="GO:0005524">
    <property type="term" value="F:ATP binding"/>
    <property type="evidence" value="ECO:0007669"/>
    <property type="project" value="UniProtKB-KW"/>
</dbReference>
<feature type="region of interest" description="Disordered" evidence="7">
    <location>
        <begin position="1354"/>
        <end position="1383"/>
    </location>
</feature>
<sequence>MSEPTLSSPSTVKISCSEPGCVQSFADDKSLKKHQREVHQHSTLCTPYATSSAPFHVHRNQDGTFHCPTKHCTWSSPIPGTFQKHVKNCNPDSFNDRPKVLPLPPSSLATLIPAGNQITLTKEFPFLGFNTYAKTLVCLDCHCGVPTKEVAGHLRSSPHKINNIIPDAIIQAFKSINVTVPLENKRTPPRASQPWKPVEGLYLKLGIICAVPHRGSICGHAVQKESSMSNHFSDIHKDVPGGWASNSQRTYVQHLSNSTIRYFPVEYSAPHPAIIPAPSAAPSESQSNTSVLAWEQLSSALNKLDVLGHKQAVTISSDDAHPALVSNFLNSSGIHAHINACTDLLQCSTKELHTKVHYPNLLASWKPCVEKWLIGCMTELTSVHDAVTMEALRESVNDPPSRRPIRALQQRSTAVQYASVAAEFIVFTLETTGQPLATHFWSASNRRLSEFAEKASASLSSIQSDKTDAQGQFDRALNFLFWNSTSFSASILKRSKVQSALEQFIALSMIKPDGSFFSPSNLTHTIAALQYVIRVATVFACLEGTEEIYAHPPSDIDPKDHHLLEQSAISTYFQFIYDEKLISPFFTIRNWMRLASTIVMNEKPPDPTYWADSEMTKLVIGPTQITITAVQRALRIAICSINSVIQHTLHGASFPDFLYSKLDDQSANTSLGFNYLVASANEQMYHFKLLKDWVLNGSSPPNVLSPAWTSAMRLENGHYSLNLDQLCSKKHAWDWLESADLILEHIYFIYHVGCGQPARGTEEAAMLIRNIDSAPRNIYWRETRFMFQTYYHKGQNISNRSKPRQVFLTADLSMHLHNYLAYIRPVQMQGMWDSERFTLILKKHFALAGLDQIGLRAWRQASVSIAHAHLSTKIPPALMPTENGLENPSENQPGILDIMDLQRNHTAHTANFLYGHSSGTGVVRGSESNFLLASEAWQAFWGIESYLACQKPLLPVPDTLAPAKKAQQALAIFTQDPDASFRDDFQGEWLSCLFNDSNPADLLVVAKTGGGKSLAYLLPPLINPKERLVIIQPLKALVDQTVNDFKKLKTVTVQHFEKGNFIDPLAQVIIVTTNQAADSHFCNQLRSCLPTRIIIDEAHSFLEDGYRGYMPGVTALTQLSTQLILTTASLPHSQEDDLLRITFGLRRLITKRQPTFRPELNIEVLRSPAKWEQLSSVIQPLIDSFLVGPNDRAMIFIENKHAVELVGPQIGAVTHHSDLPDDVAASAVEKWTSGGARSIVATSGFGTGINYLHVRLVCIYGIPNRATANKAYQQLGRAGRDGHQAHIFFIPTVSDPHGDIDDFKKNLMNPAVCPANTFARHQDNLNWSCRNFPPFLRCVCCSRLSANPALHPSPLSLSQPSSIPDWSPDPSAPSNSYNSSSTVSAQATLGAHVGSGLAQSRKRRRLEDTDPLADKLATSNTLAAESSLSITSLARSAEQARLQSMPDNRVNSNQINRDNSLISHELVSLQKFIRKMKGACGDCYVWNNTITAAHPRQCKPMHGKCLRCRAGKGWAHHTHSGTEHTTKNCSSTSFSASISEGSKGAHGFNICTRCGLPAGTQDRFNFHPNGNVGPNCDSGFANIAEAICWYVYRAQRPELGKWFPTAPLDSEPAFSKWIGITSKD</sequence>
<dbReference type="InParanoid" id="E3KNX6"/>
<dbReference type="GO" id="GO:0003676">
    <property type="term" value="F:nucleic acid binding"/>
    <property type="evidence" value="ECO:0007669"/>
    <property type="project" value="InterPro"/>
</dbReference>
<dbReference type="PROSITE" id="PS50157">
    <property type="entry name" value="ZINC_FINGER_C2H2_2"/>
    <property type="match status" value="1"/>
</dbReference>
<evidence type="ECO:0000256" key="4">
    <source>
        <dbReference type="ARBA" id="ARBA00034617"/>
    </source>
</evidence>
<protein>
    <recommendedName>
        <fullName evidence="5">DNA 3'-5' helicase</fullName>
        <ecNumber evidence="5">5.6.2.4</ecNumber>
    </recommendedName>
</protein>
<dbReference type="Pfam" id="PF00270">
    <property type="entry name" value="DEAD"/>
    <property type="match status" value="1"/>
</dbReference>
<dbReference type="InterPro" id="IPR027417">
    <property type="entry name" value="P-loop_NTPase"/>
</dbReference>
<reference evidence="12" key="2">
    <citation type="journal article" date="2011" name="Proc. Natl. Acad. Sci. U.S.A.">
        <title>Obligate biotrophy features unraveled by the genomic analysis of rust fungi.</title>
        <authorList>
            <person name="Duplessis S."/>
            <person name="Cuomo C.A."/>
            <person name="Lin Y.-C."/>
            <person name="Aerts A."/>
            <person name="Tisserant E."/>
            <person name="Veneault-Fourrey C."/>
            <person name="Joly D.L."/>
            <person name="Hacquard S."/>
            <person name="Amselem J."/>
            <person name="Cantarel B.L."/>
            <person name="Chiu R."/>
            <person name="Coutinho P.M."/>
            <person name="Feau N."/>
            <person name="Field M."/>
            <person name="Frey P."/>
            <person name="Gelhaye E."/>
            <person name="Goldberg J."/>
            <person name="Grabherr M.G."/>
            <person name="Kodira C.D."/>
            <person name="Kohler A."/>
            <person name="Kuees U."/>
            <person name="Lindquist E.A."/>
            <person name="Lucas S.M."/>
            <person name="Mago R."/>
            <person name="Mauceli E."/>
            <person name="Morin E."/>
            <person name="Murat C."/>
            <person name="Pangilinan J.L."/>
            <person name="Park R."/>
            <person name="Pearson M."/>
            <person name="Quesneville H."/>
            <person name="Rouhier N."/>
            <person name="Sakthikumar S."/>
            <person name="Salamov A.A."/>
            <person name="Schmutz J."/>
            <person name="Selles B."/>
            <person name="Shapiro H."/>
            <person name="Tanguay P."/>
            <person name="Tuskan G.A."/>
            <person name="Henrissat B."/>
            <person name="Van de Peer Y."/>
            <person name="Rouze P."/>
            <person name="Ellis J.G."/>
            <person name="Dodds P.N."/>
            <person name="Schein J.E."/>
            <person name="Zhong S."/>
            <person name="Hamelin R.C."/>
            <person name="Grigoriev I.V."/>
            <person name="Szabo L.J."/>
            <person name="Martin F."/>
        </authorList>
    </citation>
    <scope>NUCLEOTIDE SEQUENCE [LARGE SCALE GENOMIC DNA]</scope>
    <source>
        <strain evidence="12">CRL 75-36-700-3 / race SCCL</strain>
    </source>
</reference>
<evidence type="ECO:0000256" key="1">
    <source>
        <dbReference type="ARBA" id="ARBA00005446"/>
    </source>
</evidence>
<dbReference type="GO" id="GO:0043138">
    <property type="term" value="F:3'-5' DNA helicase activity"/>
    <property type="evidence" value="ECO:0007669"/>
    <property type="project" value="UniProtKB-EC"/>
</dbReference>
<dbReference type="GO" id="GO:0005694">
    <property type="term" value="C:chromosome"/>
    <property type="evidence" value="ECO:0000318"/>
    <property type="project" value="GO_Central"/>
</dbReference>
<evidence type="ECO:0000313" key="12">
    <source>
        <dbReference type="Proteomes" id="UP000008783"/>
    </source>
</evidence>
<dbReference type="Gene3D" id="3.40.50.300">
    <property type="entry name" value="P-loop containing nucleotide triphosphate hydrolases"/>
    <property type="match status" value="2"/>
</dbReference>
<accession>E3KNX6</accession>
<dbReference type="SMART" id="SM00490">
    <property type="entry name" value="HELICc"/>
    <property type="match status" value="1"/>
</dbReference>
<keyword evidence="2" id="KW-0547">Nucleotide-binding</keyword>
<feature type="domain" description="Helicase C-terminal" evidence="10">
    <location>
        <begin position="1170"/>
        <end position="1326"/>
    </location>
</feature>
<evidence type="ECO:0000256" key="7">
    <source>
        <dbReference type="SAM" id="MobiDB-lite"/>
    </source>
</evidence>
<reference key="1">
    <citation type="submission" date="2007-01" db="EMBL/GenBank/DDBJ databases">
        <title>The Genome Sequence of Puccinia graminis f. sp. tritici Strain CRL 75-36-700-3.</title>
        <authorList>
            <consortium name="The Broad Institute Genome Sequencing Platform"/>
            <person name="Birren B."/>
            <person name="Lander E."/>
            <person name="Galagan J."/>
            <person name="Nusbaum C."/>
            <person name="Devon K."/>
            <person name="Cuomo C."/>
            <person name="Jaffe D."/>
            <person name="Butler J."/>
            <person name="Alvarez P."/>
            <person name="Gnerre S."/>
            <person name="Grabherr M."/>
            <person name="Mauceli E."/>
            <person name="Brockman W."/>
            <person name="Young S."/>
            <person name="LaButti K."/>
            <person name="Sykes S."/>
            <person name="DeCaprio D."/>
            <person name="Crawford M."/>
            <person name="Koehrsen M."/>
            <person name="Engels R."/>
            <person name="Montgomery P."/>
            <person name="Pearson M."/>
            <person name="Howarth C."/>
            <person name="Larson L."/>
            <person name="White J."/>
            <person name="Zeng Q."/>
            <person name="Kodira C."/>
            <person name="Yandava C."/>
            <person name="Alvarado L."/>
            <person name="O'Leary S."/>
            <person name="Szabo L."/>
            <person name="Dean R."/>
            <person name="Schein J."/>
        </authorList>
    </citation>
    <scope>NUCLEOTIDE SEQUENCE</scope>
    <source>
        <strain>CRL 75-36-700-3</strain>
    </source>
</reference>
<comment type="catalytic activity">
    <reaction evidence="4">
        <text>Couples ATP hydrolysis with the unwinding of duplex DNA by translocating in the 3'-5' direction.</text>
        <dbReference type="EC" id="5.6.2.4"/>
    </reaction>
</comment>
<dbReference type="PROSITE" id="PS00028">
    <property type="entry name" value="ZINC_FINGER_C2H2_1"/>
    <property type="match status" value="1"/>
</dbReference>
<evidence type="ECO:0000256" key="6">
    <source>
        <dbReference type="PROSITE-ProRule" id="PRU00042"/>
    </source>
</evidence>
<dbReference type="Pfam" id="PF00271">
    <property type="entry name" value="Helicase_C"/>
    <property type="match status" value="1"/>
</dbReference>
<keyword evidence="6" id="KW-0862">Zinc</keyword>
<feature type="domain" description="C2H2-type" evidence="8">
    <location>
        <begin position="14"/>
        <end position="39"/>
    </location>
</feature>
<evidence type="ECO:0000256" key="5">
    <source>
        <dbReference type="ARBA" id="ARBA00034808"/>
    </source>
</evidence>
<proteinExistence type="inferred from homology"/>
<dbReference type="EMBL" id="DS178297">
    <property type="protein sequence ID" value="EFP86001.2"/>
    <property type="molecule type" value="Genomic_DNA"/>
</dbReference>
<dbReference type="GeneID" id="10540000"/>
<dbReference type="SMART" id="SM00487">
    <property type="entry name" value="DEXDc"/>
    <property type="match status" value="1"/>
</dbReference>
<dbReference type="Pfam" id="PF12013">
    <property type="entry name" value="OrsD"/>
    <property type="match status" value="1"/>
</dbReference>